<evidence type="ECO:0000256" key="10">
    <source>
        <dbReference type="ARBA" id="ARBA00023326"/>
    </source>
</evidence>
<dbReference type="InterPro" id="IPR001223">
    <property type="entry name" value="Glyco_hydro18_cat"/>
</dbReference>
<keyword evidence="5" id="KW-0964">Secreted</keyword>
<organism evidence="13 14">
    <name type="scientific">Sporothrix curviconia</name>
    <dbReference type="NCBI Taxonomy" id="1260050"/>
    <lineage>
        <taxon>Eukaryota</taxon>
        <taxon>Fungi</taxon>
        <taxon>Dikarya</taxon>
        <taxon>Ascomycota</taxon>
        <taxon>Pezizomycotina</taxon>
        <taxon>Sordariomycetes</taxon>
        <taxon>Sordariomycetidae</taxon>
        <taxon>Ophiostomatales</taxon>
        <taxon>Ophiostomataceae</taxon>
        <taxon>Sporothrix</taxon>
    </lineage>
</organism>
<accession>A0ABP0C772</accession>
<evidence type="ECO:0000313" key="13">
    <source>
        <dbReference type="EMBL" id="CAK7227859.1"/>
    </source>
</evidence>
<dbReference type="EMBL" id="CAWUHB010000041">
    <property type="protein sequence ID" value="CAK7227859.1"/>
    <property type="molecule type" value="Genomic_DNA"/>
</dbReference>
<sequence length="417" mass="46657">MSYSFAPFNPDIPPQRPLPTLTTPHGYRSVLYFANWSIYDRGHRPQDIPADQVTHILYAFANIRPETGEVILVDTWADTDIRWKDDSWNEPGNNMYGCMKQLHLLKLKNRNLKVLLSIGGYTNSPNFAAPMAWPQGRACFAETAVNHVMKLGFDGIDIDWEYPQNAAEAASYVALLAEVRRALDFYGQQVRYHFELTVACPAGPDNFQKLDVPAMDRYLDFWNLMSYDYAGNWSKVAGHQANIFPHQTNPGIAPFSTTMAVHYFRSRGVPTDKLVLGLPLYGRAFTNTDGPGHPYDGTGPGSYEKGVWDYKALPLQGAQEHYDPNLIAASCYDPAARTFVTYDTVTSTQAKAKFIRDWGLGGAMFWESSGDLTGPPSLVRTMTAALGGPAGLRQQPNCVSFPYSPYDNLRNHFPKFP</sequence>
<dbReference type="InterPro" id="IPR001579">
    <property type="entry name" value="Glyco_hydro_18_chit_AS"/>
</dbReference>
<dbReference type="PROSITE" id="PS01095">
    <property type="entry name" value="GH18_1"/>
    <property type="match status" value="1"/>
</dbReference>
<evidence type="ECO:0000256" key="7">
    <source>
        <dbReference type="ARBA" id="ARBA00023024"/>
    </source>
</evidence>
<evidence type="ECO:0000256" key="5">
    <source>
        <dbReference type="ARBA" id="ARBA00022525"/>
    </source>
</evidence>
<dbReference type="InterPro" id="IPR011583">
    <property type="entry name" value="Chitinase_II/V-like_cat"/>
</dbReference>
<evidence type="ECO:0000256" key="8">
    <source>
        <dbReference type="ARBA" id="ARBA00023277"/>
    </source>
</evidence>
<evidence type="ECO:0000259" key="12">
    <source>
        <dbReference type="PROSITE" id="PS51910"/>
    </source>
</evidence>
<keyword evidence="6 11" id="KW-0378">Hydrolase</keyword>
<dbReference type="InterPro" id="IPR050314">
    <property type="entry name" value="Glycosyl_Hydrlase_18"/>
</dbReference>
<evidence type="ECO:0000256" key="3">
    <source>
        <dbReference type="ARBA" id="ARBA00008682"/>
    </source>
</evidence>
<proteinExistence type="inferred from homology"/>
<gene>
    <name evidence="13" type="primary">CHT4_3</name>
    <name evidence="13" type="ORF">SCUCBS95973_006683</name>
</gene>
<dbReference type="SUPFAM" id="SSF51445">
    <property type="entry name" value="(Trans)glycosidases"/>
    <property type="match status" value="1"/>
</dbReference>
<comment type="caution">
    <text evidence="13">The sequence shown here is derived from an EMBL/GenBank/DDBJ whole genome shotgun (WGS) entry which is preliminary data.</text>
</comment>
<dbReference type="Proteomes" id="UP001642405">
    <property type="component" value="Unassembled WGS sequence"/>
</dbReference>
<evidence type="ECO:0000256" key="4">
    <source>
        <dbReference type="ARBA" id="ARBA00012729"/>
    </source>
</evidence>
<dbReference type="SMART" id="SM00636">
    <property type="entry name" value="Glyco_18"/>
    <property type="match status" value="1"/>
</dbReference>
<dbReference type="GO" id="GO:0008843">
    <property type="term" value="F:endochitinase activity"/>
    <property type="evidence" value="ECO:0007669"/>
    <property type="project" value="UniProtKB-EC"/>
</dbReference>
<keyword evidence="9 11" id="KW-0326">Glycosidase</keyword>
<evidence type="ECO:0000256" key="1">
    <source>
        <dbReference type="ARBA" id="ARBA00000822"/>
    </source>
</evidence>
<dbReference type="Pfam" id="PF00704">
    <property type="entry name" value="Glyco_hydro_18"/>
    <property type="match status" value="1"/>
</dbReference>
<dbReference type="EC" id="3.2.1.14" evidence="4"/>
<protein>
    <recommendedName>
        <fullName evidence="4">chitinase</fullName>
        <ecNumber evidence="4">3.2.1.14</ecNumber>
    </recommendedName>
</protein>
<feature type="domain" description="GH18" evidence="12">
    <location>
        <begin position="27"/>
        <end position="389"/>
    </location>
</feature>
<dbReference type="SUPFAM" id="SSF54556">
    <property type="entry name" value="Chitinase insertion domain"/>
    <property type="match status" value="1"/>
</dbReference>
<dbReference type="PANTHER" id="PTHR11177">
    <property type="entry name" value="CHITINASE"/>
    <property type="match status" value="1"/>
</dbReference>
<keyword evidence="10" id="KW-0624">Polysaccharide degradation</keyword>
<keyword evidence="7" id="KW-0146">Chitin degradation</keyword>
<evidence type="ECO:0000256" key="9">
    <source>
        <dbReference type="ARBA" id="ARBA00023295"/>
    </source>
</evidence>
<comment type="similarity">
    <text evidence="3">Belongs to the glycosyl hydrolase 18 family. Chitinase class V subfamily.</text>
</comment>
<dbReference type="Gene3D" id="3.10.50.10">
    <property type="match status" value="1"/>
</dbReference>
<dbReference type="PROSITE" id="PS51910">
    <property type="entry name" value="GH18_2"/>
    <property type="match status" value="1"/>
</dbReference>
<keyword evidence="14" id="KW-1185">Reference proteome</keyword>
<dbReference type="InterPro" id="IPR017853">
    <property type="entry name" value="GH"/>
</dbReference>
<dbReference type="InterPro" id="IPR029070">
    <property type="entry name" value="Chitinase_insertion_sf"/>
</dbReference>
<comment type="subcellular location">
    <subcellularLocation>
        <location evidence="2">Secreted</location>
    </subcellularLocation>
</comment>
<dbReference type="CDD" id="cd06548">
    <property type="entry name" value="GH18_chitinase"/>
    <property type="match status" value="1"/>
</dbReference>
<evidence type="ECO:0000256" key="2">
    <source>
        <dbReference type="ARBA" id="ARBA00004613"/>
    </source>
</evidence>
<name>A0ABP0C772_9PEZI</name>
<dbReference type="PANTHER" id="PTHR11177:SF317">
    <property type="entry name" value="CHITINASE 12-RELATED"/>
    <property type="match status" value="1"/>
</dbReference>
<dbReference type="Gene3D" id="3.20.20.80">
    <property type="entry name" value="Glycosidases"/>
    <property type="match status" value="1"/>
</dbReference>
<evidence type="ECO:0000256" key="6">
    <source>
        <dbReference type="ARBA" id="ARBA00022801"/>
    </source>
</evidence>
<reference evidence="13 14" key="1">
    <citation type="submission" date="2024-01" db="EMBL/GenBank/DDBJ databases">
        <authorList>
            <person name="Allen C."/>
            <person name="Tagirdzhanova G."/>
        </authorList>
    </citation>
    <scope>NUCLEOTIDE SEQUENCE [LARGE SCALE GENOMIC DNA]</scope>
</reference>
<keyword evidence="8" id="KW-0119">Carbohydrate metabolism</keyword>
<evidence type="ECO:0000313" key="14">
    <source>
        <dbReference type="Proteomes" id="UP001642405"/>
    </source>
</evidence>
<comment type="catalytic activity">
    <reaction evidence="1">
        <text>Random endo-hydrolysis of N-acetyl-beta-D-glucosaminide (1-&gt;4)-beta-linkages in chitin and chitodextrins.</text>
        <dbReference type="EC" id="3.2.1.14"/>
    </reaction>
</comment>
<evidence type="ECO:0000256" key="11">
    <source>
        <dbReference type="RuleBase" id="RU000489"/>
    </source>
</evidence>